<feature type="region of interest" description="Disordered" evidence="1">
    <location>
        <begin position="1"/>
        <end position="61"/>
    </location>
</feature>
<name>A0A176VIB4_MARPO</name>
<evidence type="ECO:0000256" key="1">
    <source>
        <dbReference type="SAM" id="MobiDB-lite"/>
    </source>
</evidence>
<evidence type="ECO:0000313" key="3">
    <source>
        <dbReference type="Proteomes" id="UP000077202"/>
    </source>
</evidence>
<sequence>MSKNKRLLSEEQQFARASNSLRPTDWVREIPTTLQGQAPDGSRQDKRRKYSFGSFDGGREGGSKWACVVVLGPGPVEFGPAEEGMDPDGMQCWIAFGRLKWMGISGDADLAALLVAVASTGRASVQ</sequence>
<proteinExistence type="predicted"/>
<gene>
    <name evidence="2" type="ORF">AXG93_154s1530</name>
</gene>
<reference evidence="2" key="1">
    <citation type="submission" date="2016-03" db="EMBL/GenBank/DDBJ databases">
        <title>Mechanisms controlling the formation of the plant cell surface in tip-growing cells are functionally conserved among land plants.</title>
        <authorList>
            <person name="Honkanen S."/>
            <person name="Jones V.A."/>
            <person name="Morieri G."/>
            <person name="Champion C."/>
            <person name="Hetherington A.J."/>
            <person name="Kelly S."/>
            <person name="Saint-Marcoux D."/>
            <person name="Proust H."/>
            <person name="Prescott H."/>
            <person name="Dolan L."/>
        </authorList>
    </citation>
    <scope>NUCLEOTIDE SEQUENCE [LARGE SCALE GENOMIC DNA]</scope>
    <source>
        <tissue evidence="2">Whole gametophyte</tissue>
    </source>
</reference>
<organism evidence="2 3">
    <name type="scientific">Marchantia polymorpha subsp. ruderalis</name>
    <dbReference type="NCBI Taxonomy" id="1480154"/>
    <lineage>
        <taxon>Eukaryota</taxon>
        <taxon>Viridiplantae</taxon>
        <taxon>Streptophyta</taxon>
        <taxon>Embryophyta</taxon>
        <taxon>Marchantiophyta</taxon>
        <taxon>Marchantiopsida</taxon>
        <taxon>Marchantiidae</taxon>
        <taxon>Marchantiales</taxon>
        <taxon>Marchantiaceae</taxon>
        <taxon>Marchantia</taxon>
    </lineage>
</organism>
<feature type="compositionally biased region" description="Polar residues" evidence="1">
    <location>
        <begin position="10"/>
        <end position="22"/>
    </location>
</feature>
<dbReference type="Proteomes" id="UP000077202">
    <property type="component" value="Unassembled WGS sequence"/>
</dbReference>
<accession>A0A176VIB4</accession>
<dbReference type="EMBL" id="LVLJ01003591">
    <property type="protein sequence ID" value="OAE20679.1"/>
    <property type="molecule type" value="Genomic_DNA"/>
</dbReference>
<comment type="caution">
    <text evidence="2">The sequence shown here is derived from an EMBL/GenBank/DDBJ whole genome shotgun (WGS) entry which is preliminary data.</text>
</comment>
<protein>
    <submittedName>
        <fullName evidence="2">Uncharacterized protein</fullName>
    </submittedName>
</protein>
<dbReference type="AlphaFoldDB" id="A0A176VIB4"/>
<evidence type="ECO:0000313" key="2">
    <source>
        <dbReference type="EMBL" id="OAE20679.1"/>
    </source>
</evidence>
<keyword evidence="3" id="KW-1185">Reference proteome</keyword>